<feature type="compositionally biased region" description="Basic and acidic residues" evidence="1">
    <location>
        <begin position="37"/>
        <end position="63"/>
    </location>
</feature>
<protein>
    <submittedName>
        <fullName evidence="2">Uncharacterized protein</fullName>
    </submittedName>
</protein>
<reference evidence="3" key="1">
    <citation type="journal article" date="2024" name="IScience">
        <title>Strigolactones Initiate the Formation of Haustorium-like Structures in Castilleja.</title>
        <authorList>
            <person name="Buerger M."/>
            <person name="Peterson D."/>
            <person name="Chory J."/>
        </authorList>
    </citation>
    <scope>NUCLEOTIDE SEQUENCE [LARGE SCALE GENOMIC DNA]</scope>
</reference>
<gene>
    <name evidence="2" type="ORF">CASFOL_004768</name>
</gene>
<name>A0ABD3EC84_9LAMI</name>
<evidence type="ECO:0000313" key="3">
    <source>
        <dbReference type="Proteomes" id="UP001632038"/>
    </source>
</evidence>
<organism evidence="2 3">
    <name type="scientific">Castilleja foliolosa</name>
    <dbReference type="NCBI Taxonomy" id="1961234"/>
    <lineage>
        <taxon>Eukaryota</taxon>
        <taxon>Viridiplantae</taxon>
        <taxon>Streptophyta</taxon>
        <taxon>Embryophyta</taxon>
        <taxon>Tracheophyta</taxon>
        <taxon>Spermatophyta</taxon>
        <taxon>Magnoliopsida</taxon>
        <taxon>eudicotyledons</taxon>
        <taxon>Gunneridae</taxon>
        <taxon>Pentapetalae</taxon>
        <taxon>asterids</taxon>
        <taxon>lamiids</taxon>
        <taxon>Lamiales</taxon>
        <taxon>Orobanchaceae</taxon>
        <taxon>Pedicularideae</taxon>
        <taxon>Castillejinae</taxon>
        <taxon>Castilleja</taxon>
    </lineage>
</organism>
<dbReference type="SUPFAM" id="SSF48150">
    <property type="entry name" value="DNA-glycosylase"/>
    <property type="match status" value="1"/>
</dbReference>
<sequence length="650" mass="75499">MANETNQRSISRCHMLKRVKSAPQGTIEAEAQFHISDSTKDIDREKGGDPNESNSRRKLDSDIENRSVNQIVMVCDEIGSAQPNRQNSVSSRLSSPPRVYTRTFRPNDCLKNSRKLGRIFPSLFKKKRKRRSRPTSFDKFIIRLVSVSLKTQKRKRCEPFNLGPGSRVTRSRKHLALALKSNWVGRRKRSRKSTRTRDLSSLCMKVQHLEKTKVSIEKQELSDVFHCNENIQNSPDFEYHIRGVVEIDEMELENITIVDVLNYRDLDLGSAYFVGCYDDAEEDDEKEDVLASQDYDLYTKALIDFSQMMMESLDIEDVCNQLVLESQIDEKIDTLQSKVDKSTKQQLVLWNQSDCNNEKSDTPKKRRSRLKVDKSAKQQLVLVNPSDTVFKEKPYTTKKIQLKLEKKKYREQQVDKSIYAMHLIQGDEHFSPWKGSVVDSVVCVLLILHVNNYLFSQAFMNLVSRFPIGDVVNDSAIHDSELLKIIEQLSDRVDPEQLSMMEKSDRVDPEQLSMMEKKDNLEGNVNSSQIACFEKEKNEDKKDTKHWDELRRRYSTPENRTYFKNDSVNWDQVIEMSYHALTVVILKRSNNYLIAGRIKDFLIRMRKDHGSIDLEWLKDVSPQEAKKYLLSITGLCEKSVELVRLLSLSR</sequence>
<dbReference type="Proteomes" id="UP001632038">
    <property type="component" value="Unassembled WGS sequence"/>
</dbReference>
<feature type="region of interest" description="Disordered" evidence="1">
    <location>
        <begin position="80"/>
        <end position="105"/>
    </location>
</feature>
<dbReference type="PANTHER" id="PTHR46213">
    <property type="entry name" value="TRANSCRIPTIONAL ACTIVATOR DEMETER"/>
    <property type="match status" value="1"/>
</dbReference>
<feature type="compositionally biased region" description="Low complexity" evidence="1">
    <location>
        <begin position="88"/>
        <end position="99"/>
    </location>
</feature>
<evidence type="ECO:0000313" key="2">
    <source>
        <dbReference type="EMBL" id="KAL3651766.1"/>
    </source>
</evidence>
<dbReference type="EMBL" id="JAVIJP010000006">
    <property type="protein sequence ID" value="KAL3651766.1"/>
    <property type="molecule type" value="Genomic_DNA"/>
</dbReference>
<accession>A0ABD3EC84</accession>
<dbReference type="Gene3D" id="1.10.340.30">
    <property type="entry name" value="Hypothetical protein, domain 2"/>
    <property type="match status" value="1"/>
</dbReference>
<dbReference type="InterPro" id="IPR011257">
    <property type="entry name" value="DNA_glycosylase"/>
</dbReference>
<comment type="caution">
    <text evidence="2">The sequence shown here is derived from an EMBL/GenBank/DDBJ whole genome shotgun (WGS) entry which is preliminary data.</text>
</comment>
<proteinExistence type="predicted"/>
<keyword evidence="3" id="KW-1185">Reference proteome</keyword>
<dbReference type="InterPro" id="IPR044811">
    <property type="entry name" value="DME/ROS1"/>
</dbReference>
<evidence type="ECO:0000256" key="1">
    <source>
        <dbReference type="SAM" id="MobiDB-lite"/>
    </source>
</evidence>
<feature type="region of interest" description="Disordered" evidence="1">
    <location>
        <begin position="32"/>
        <end position="63"/>
    </location>
</feature>
<dbReference type="AlphaFoldDB" id="A0ABD3EC84"/>